<dbReference type="Pfam" id="PF02801">
    <property type="entry name" value="Ketoacyl-synt_C"/>
    <property type="match status" value="1"/>
</dbReference>
<keyword evidence="1" id="KW-0596">Phosphopantetheine</keyword>
<dbReference type="Gene3D" id="3.40.366.10">
    <property type="entry name" value="Malonyl-Coenzyme A Acyl Carrier Protein, domain 2"/>
    <property type="match status" value="1"/>
</dbReference>
<proteinExistence type="predicted"/>
<keyword evidence="6" id="KW-0511">Multifunctional enzyme</keyword>
<protein>
    <submittedName>
        <fullName evidence="10">Polyketide synthase</fullName>
    </submittedName>
</protein>
<dbReference type="InterPro" id="IPR020802">
    <property type="entry name" value="TesA-like"/>
</dbReference>
<feature type="domain" description="Ketosynthase family 3 (KS3)" evidence="9">
    <location>
        <begin position="6"/>
        <end position="433"/>
    </location>
</feature>
<dbReference type="SMART" id="SM00824">
    <property type="entry name" value="PKS_TE"/>
    <property type="match status" value="1"/>
</dbReference>
<gene>
    <name evidence="10" type="ORF">CMC5_072020</name>
</gene>
<feature type="region of interest" description="Disordered" evidence="7">
    <location>
        <begin position="1281"/>
        <end position="1313"/>
    </location>
</feature>
<dbReference type="PANTHER" id="PTHR43775">
    <property type="entry name" value="FATTY ACID SYNTHASE"/>
    <property type="match status" value="1"/>
</dbReference>
<keyword evidence="11" id="KW-1185">Reference proteome</keyword>
<dbReference type="PROSITE" id="PS50075">
    <property type="entry name" value="CARRIER"/>
    <property type="match status" value="1"/>
</dbReference>
<dbReference type="Pfam" id="PF22621">
    <property type="entry name" value="CurL-like_PKS_C"/>
    <property type="match status" value="1"/>
</dbReference>
<dbReference type="InterPro" id="IPR014031">
    <property type="entry name" value="Ketoacyl_synth_C"/>
</dbReference>
<dbReference type="InterPro" id="IPR014030">
    <property type="entry name" value="Ketoacyl_synth_N"/>
</dbReference>
<keyword evidence="3" id="KW-0808">Transferase</keyword>
<dbReference type="Proteomes" id="UP000067626">
    <property type="component" value="Chromosome"/>
</dbReference>
<evidence type="ECO:0000256" key="7">
    <source>
        <dbReference type="SAM" id="MobiDB-lite"/>
    </source>
</evidence>
<dbReference type="InterPro" id="IPR009081">
    <property type="entry name" value="PP-bd_ACP"/>
</dbReference>
<sequence>MDKEELDGIAIVGMSCRLPGAKNPEEYWRNLRDGVESISIATEEDLIAAGIPVAVRSDPAYVRARGVLEGIEGFDAPFFGFTPREASLTDPQHRVFLECAWEALENAGHARDAEGGVVGVYAGSSASSYLDRIDGSARHGDAADDYQIEIATSKDFLATRTSYKLNLRGPSLSIQTACSTSLVSVYLACQALLVYQCDTALAGGATITIPQRRGYLYREGMILSPDGHCRAFDARAKGIVSGNGVGVVVLRRLADAIADGDPIRAVIRGIAVNNDGAAKVGFTAPSVDGQVEVILQAMAMAGVAADSIGYIEAHGTGTPVGDPIEIAALTQAFRASTERPQRCAIGSVKTNIGHLDAASGIAGLIKTVLTLEHGEIPPSLHFETPNPRIDFANGPFHVNKALTPWLARRDAPRRAGVSSFGIGGTNAHAILEEAPYAEPSGPSRPVQLLSLSARTPGALQSASEALARHLESADAPPLADVAFTLQVGRKDFDHRRIVVATDARDAALALTAASPGRVFSGEVSAEPPGVVFLFPGQGAQHPGMGIGLYETEPVFRDAVDSCATLLQPHLGFDLRTLLYPPAGDTTAADMLQKTAVAQPALFTTSYALAQLWRSWGVEPKAMVGHSLGEFVAACLAGVFSLEDALALVAARGRMMQALPPGAMVAVPLPAGELGPLLGDDLTLAAVNGPSRCVVAGPEEAIRRLAAQLEARDIGARRLRTSHAFHSHAVEAIVEPFTTLVARVSRSVPRIPYYANVTGRLITPVEATDPAYWGRHMRATVRFGAAIEDIGRQPRAVLLEVGPGRTLTALAQQSVTSTSHHAVIASLPRPDDTKADLASVLEAAGRCWIEGVPLAGARLHAQEHRRRVSLPTYPFERQRHWLEPESVPPPAVDARIGLSIEQDRDTIARLAEAAEAESPWVHFPAGFERAATELCKRYIVRFLQERGVTLEAGAFHDQRELTERLGIVPKFHKFFAFFLRTLAEDGVVRLDGDRVEVLQDGKRIGDPSTFSVDLGRRYPEFAADLGVLAHCVAHYGDALTGRIDPMTVLHPDGTGDLLRPSAENSMHYSSQPTYYALLEKVLVRLLERSPGQKIRILEAGGGSGVVTFRLMPALRNRDIEYHFTDLGRYFLVQAERRAAQEGIDFMRFDMMDVSRDPIDQGYEEGSYDIVLAYNVIHATPSVKDSLTNLKRLLAPGGVMVVLEATRAPRWYTMIWGLEAGWWYFADEALRAASPFLMPAQWESVLRSIGFSAVEVCPAALEQQTRTDCTMLLAQEPFSKQARAAARPGAAPRKRSDVAPDVSADSIRHSSSAAPVAPRNDIEREVAAIFRDVLGMEAGLDDDFFKLGGDSLMAIQLLARLRKAFDKPLTQHTLLQAPSIAALARLLADEAAATERQRLPPELVEIQRGASGRPPILLIHPAGGHIYFYRELAQALGAEQPVYGVRAIGLEEGETPFDRMEPLIAHYLAAIRAFQPSGPYYLGGSSFGGAVAYGIAQALRASGHDVPLLAIFDCAVPRRLPEERIEDDESSILAYLLRVGAGVETSADALRAMPSDERLRRFLTIGGRAAGLPEEKSDLDELRRLLGVFEASVHALRRYEPEPYPGKILFLRARQRDAWNPPDPEAGWSELATEGLEVHTVPGNHITMNLQPHVSALAARLRVHLVPPRTTPYTLPRN</sequence>
<dbReference type="Gene3D" id="1.10.1200.10">
    <property type="entry name" value="ACP-like"/>
    <property type="match status" value="1"/>
</dbReference>
<evidence type="ECO:0000256" key="6">
    <source>
        <dbReference type="ARBA" id="ARBA00023268"/>
    </source>
</evidence>
<dbReference type="PANTHER" id="PTHR43775:SF51">
    <property type="entry name" value="INACTIVE PHENOLPHTHIOCEROL SYNTHESIS POLYKETIDE SYNTHASE TYPE I PKS1-RELATED"/>
    <property type="match status" value="1"/>
</dbReference>
<dbReference type="OrthoDB" id="5349841at2"/>
<dbReference type="GO" id="GO:0006633">
    <property type="term" value="P:fatty acid biosynthetic process"/>
    <property type="evidence" value="ECO:0007669"/>
    <property type="project" value="InterPro"/>
</dbReference>
<dbReference type="Pfam" id="PF00698">
    <property type="entry name" value="Acyl_transf_1"/>
    <property type="match status" value="1"/>
</dbReference>
<dbReference type="SUPFAM" id="SSF53901">
    <property type="entry name" value="Thiolase-like"/>
    <property type="match status" value="1"/>
</dbReference>
<dbReference type="CDD" id="cd02440">
    <property type="entry name" value="AdoMet_MTases"/>
    <property type="match status" value="1"/>
</dbReference>
<dbReference type="InterPro" id="IPR050091">
    <property type="entry name" value="PKS_NRPS_Biosynth_Enz"/>
</dbReference>
<dbReference type="GO" id="GO:0004315">
    <property type="term" value="F:3-oxoacyl-[acyl-carrier-protein] synthase activity"/>
    <property type="evidence" value="ECO:0007669"/>
    <property type="project" value="InterPro"/>
</dbReference>
<evidence type="ECO:0000256" key="4">
    <source>
        <dbReference type="ARBA" id="ARBA00022832"/>
    </source>
</evidence>
<dbReference type="InterPro" id="IPR016039">
    <property type="entry name" value="Thiolase-like"/>
</dbReference>
<dbReference type="SUPFAM" id="SSF53474">
    <property type="entry name" value="alpha/beta-Hydrolases"/>
    <property type="match status" value="1"/>
</dbReference>
<name>A0A0K1EQ76_CHOCO</name>
<dbReference type="InterPro" id="IPR020841">
    <property type="entry name" value="PKS_Beta-ketoAc_synthase_dom"/>
</dbReference>
<dbReference type="InterPro" id="IPR013217">
    <property type="entry name" value="Methyltransf_12"/>
</dbReference>
<dbReference type="Pfam" id="PF00109">
    <property type="entry name" value="ketoacyl-synt"/>
    <property type="match status" value="1"/>
</dbReference>
<keyword evidence="4" id="KW-0276">Fatty acid metabolism</keyword>
<dbReference type="EMBL" id="CP012159">
    <property type="protein sequence ID" value="AKT42974.1"/>
    <property type="molecule type" value="Genomic_DNA"/>
</dbReference>
<accession>A0A0K1EQ76</accession>
<evidence type="ECO:0000313" key="11">
    <source>
        <dbReference type="Proteomes" id="UP000067626"/>
    </source>
</evidence>
<dbReference type="SMART" id="SM00823">
    <property type="entry name" value="PKS_PP"/>
    <property type="match status" value="1"/>
</dbReference>
<evidence type="ECO:0000313" key="10">
    <source>
        <dbReference type="EMBL" id="AKT42974.1"/>
    </source>
</evidence>
<keyword evidence="5" id="KW-0443">Lipid metabolism</keyword>
<evidence type="ECO:0000256" key="1">
    <source>
        <dbReference type="ARBA" id="ARBA00022450"/>
    </source>
</evidence>
<dbReference type="Gene3D" id="3.40.50.1820">
    <property type="entry name" value="alpha/beta hydrolase"/>
    <property type="match status" value="1"/>
</dbReference>
<dbReference type="PROSITE" id="PS00606">
    <property type="entry name" value="KS3_1"/>
    <property type="match status" value="1"/>
</dbReference>
<dbReference type="PATRIC" id="fig|52.7.peg.7913"/>
<dbReference type="PROSITE" id="PS52004">
    <property type="entry name" value="KS3_2"/>
    <property type="match status" value="1"/>
</dbReference>
<dbReference type="InterPro" id="IPR001227">
    <property type="entry name" value="Ac_transferase_dom_sf"/>
</dbReference>
<dbReference type="CDD" id="cd00833">
    <property type="entry name" value="PKS"/>
    <property type="match status" value="1"/>
</dbReference>
<dbReference type="InterPro" id="IPR014043">
    <property type="entry name" value="Acyl_transferase_dom"/>
</dbReference>
<keyword evidence="2" id="KW-0597">Phosphoprotein</keyword>
<evidence type="ECO:0000256" key="2">
    <source>
        <dbReference type="ARBA" id="ARBA00022553"/>
    </source>
</evidence>
<dbReference type="KEGG" id="ccro:CMC5_072020"/>
<dbReference type="InterPro" id="IPR001031">
    <property type="entry name" value="Thioesterase"/>
</dbReference>
<dbReference type="Gene3D" id="3.40.50.150">
    <property type="entry name" value="Vaccinia Virus protein VP39"/>
    <property type="match status" value="1"/>
</dbReference>
<dbReference type="SMART" id="SM00827">
    <property type="entry name" value="PKS_AT"/>
    <property type="match status" value="1"/>
</dbReference>
<evidence type="ECO:0000259" key="8">
    <source>
        <dbReference type="PROSITE" id="PS50075"/>
    </source>
</evidence>
<feature type="domain" description="Carrier" evidence="8">
    <location>
        <begin position="1315"/>
        <end position="1389"/>
    </location>
</feature>
<dbReference type="RefSeq" id="WP_063796402.1">
    <property type="nucleotide sequence ID" value="NZ_CP012159.1"/>
</dbReference>
<evidence type="ECO:0000259" key="9">
    <source>
        <dbReference type="PROSITE" id="PS52004"/>
    </source>
</evidence>
<dbReference type="SUPFAM" id="SSF53335">
    <property type="entry name" value="S-adenosyl-L-methionine-dependent methyltransferases"/>
    <property type="match status" value="1"/>
</dbReference>
<dbReference type="SMART" id="SM00825">
    <property type="entry name" value="PKS_KS"/>
    <property type="match status" value="1"/>
</dbReference>
<dbReference type="InterPro" id="IPR016036">
    <property type="entry name" value="Malonyl_transacylase_ACP-bd"/>
</dbReference>
<dbReference type="InterPro" id="IPR016035">
    <property type="entry name" value="Acyl_Trfase/lysoPLipase"/>
</dbReference>
<dbReference type="SUPFAM" id="SSF52151">
    <property type="entry name" value="FabD/lysophospholipase-like"/>
    <property type="match status" value="1"/>
</dbReference>
<dbReference type="Pfam" id="PF00550">
    <property type="entry name" value="PP-binding"/>
    <property type="match status" value="1"/>
</dbReference>
<dbReference type="PROSITE" id="PS00012">
    <property type="entry name" value="PHOSPHOPANTETHEINE"/>
    <property type="match status" value="1"/>
</dbReference>
<organism evidence="10 11">
    <name type="scientific">Chondromyces crocatus</name>
    <dbReference type="NCBI Taxonomy" id="52"/>
    <lineage>
        <taxon>Bacteria</taxon>
        <taxon>Pseudomonadati</taxon>
        <taxon>Myxococcota</taxon>
        <taxon>Polyangia</taxon>
        <taxon>Polyangiales</taxon>
        <taxon>Polyangiaceae</taxon>
        <taxon>Chondromyces</taxon>
    </lineage>
</organism>
<evidence type="ECO:0000256" key="3">
    <source>
        <dbReference type="ARBA" id="ARBA00022679"/>
    </source>
</evidence>
<dbReference type="Gene3D" id="3.30.70.3290">
    <property type="match status" value="1"/>
</dbReference>
<dbReference type="STRING" id="52.CMC5_072020"/>
<dbReference type="Pfam" id="PF00975">
    <property type="entry name" value="Thioesterase"/>
    <property type="match status" value="1"/>
</dbReference>
<dbReference type="Gene3D" id="3.30.70.250">
    <property type="entry name" value="Malonyl-CoA ACP transacylase, ACP-binding"/>
    <property type="match status" value="1"/>
</dbReference>
<dbReference type="SUPFAM" id="SSF55048">
    <property type="entry name" value="Probable ACP-binding domain of malonyl-CoA ACP transacylase"/>
    <property type="match status" value="1"/>
</dbReference>
<evidence type="ECO:0000256" key="5">
    <source>
        <dbReference type="ARBA" id="ARBA00023098"/>
    </source>
</evidence>
<dbReference type="SUPFAM" id="SSF47336">
    <property type="entry name" value="ACP-like"/>
    <property type="match status" value="1"/>
</dbReference>
<dbReference type="FunFam" id="3.40.47.10:FF:000042">
    <property type="entry name" value="Polyketide synthase Pks13"/>
    <property type="match status" value="1"/>
</dbReference>
<dbReference type="Gene3D" id="3.40.47.10">
    <property type="match status" value="1"/>
</dbReference>
<dbReference type="InterPro" id="IPR018201">
    <property type="entry name" value="Ketoacyl_synth_AS"/>
</dbReference>
<dbReference type="InterPro" id="IPR036736">
    <property type="entry name" value="ACP-like_sf"/>
</dbReference>
<dbReference type="InterPro" id="IPR020806">
    <property type="entry name" value="PKS_PP-bd"/>
</dbReference>
<reference evidence="10 11" key="1">
    <citation type="submission" date="2015-07" db="EMBL/GenBank/DDBJ databases">
        <title>Genome analysis of myxobacterium Chondromyces crocatus Cm c5 reveals a high potential for natural compound synthesis and the genetic basis for the loss of fruiting body formation.</title>
        <authorList>
            <person name="Zaburannyi N."/>
            <person name="Bunk B."/>
            <person name="Maier J."/>
            <person name="Overmann J."/>
            <person name="Mueller R."/>
        </authorList>
    </citation>
    <scope>NUCLEOTIDE SEQUENCE [LARGE SCALE GENOMIC DNA]</scope>
    <source>
        <strain evidence="10 11">Cm c5</strain>
    </source>
</reference>
<dbReference type="InterPro" id="IPR029063">
    <property type="entry name" value="SAM-dependent_MTases_sf"/>
</dbReference>
<dbReference type="GO" id="GO:0031177">
    <property type="term" value="F:phosphopantetheine binding"/>
    <property type="evidence" value="ECO:0007669"/>
    <property type="project" value="InterPro"/>
</dbReference>
<dbReference type="GO" id="GO:0004312">
    <property type="term" value="F:fatty acid synthase activity"/>
    <property type="evidence" value="ECO:0007669"/>
    <property type="project" value="TreeGrafter"/>
</dbReference>
<dbReference type="Pfam" id="PF08242">
    <property type="entry name" value="Methyltransf_12"/>
    <property type="match status" value="1"/>
</dbReference>
<dbReference type="InterPro" id="IPR029058">
    <property type="entry name" value="AB_hydrolase_fold"/>
</dbReference>
<dbReference type="InterPro" id="IPR006162">
    <property type="entry name" value="Ppantetheine_attach_site"/>
</dbReference>